<protein>
    <recommendedName>
        <fullName evidence="5">Organic solute transporter Ostalpha-domain-containing protein</fullName>
    </recommendedName>
</protein>
<accession>A0A1Y2HV36</accession>
<keyword evidence="2" id="KW-0812">Transmembrane</keyword>
<dbReference type="AlphaFoldDB" id="A0A1Y2HV36"/>
<feature type="transmembrane region" description="Helical" evidence="2">
    <location>
        <begin position="72"/>
        <end position="98"/>
    </location>
</feature>
<sequence>MSSTFTNAHFQYCGGCMFIGPIGLLFIQALWTAIVLFKSARSWYYAFFGTLVILRVAETAVLWAAAKLEYRWLYNIMLVVQVLDGCGVTLLNIYRLFVVCRKWDVRLIQTAMVSALSSFIVYIACQTLYVYVTATETPPGDFMFNLANQLFTGWGLLDAFVNAFISGIFIRYLRTFTLRAKMATFLVEIQVYLPVECALVIANNLMQIIAPGIDPLWSLYMFVEAVRLALLGRFFALLQNIMQEKNSTNLAAASRGSAHSRLSSRRETETSQKRKLSANVDATSSNLVAVRNTRLMIQTMLTS</sequence>
<organism evidence="3 4">
    <name type="scientific">Catenaria anguillulae PL171</name>
    <dbReference type="NCBI Taxonomy" id="765915"/>
    <lineage>
        <taxon>Eukaryota</taxon>
        <taxon>Fungi</taxon>
        <taxon>Fungi incertae sedis</taxon>
        <taxon>Blastocladiomycota</taxon>
        <taxon>Blastocladiomycetes</taxon>
        <taxon>Blastocladiales</taxon>
        <taxon>Catenariaceae</taxon>
        <taxon>Catenaria</taxon>
    </lineage>
</organism>
<feature type="transmembrane region" description="Helical" evidence="2">
    <location>
        <begin position="110"/>
        <end position="131"/>
    </location>
</feature>
<comment type="caution">
    <text evidence="3">The sequence shown here is derived from an EMBL/GenBank/DDBJ whole genome shotgun (WGS) entry which is preliminary data.</text>
</comment>
<name>A0A1Y2HV36_9FUNG</name>
<keyword evidence="2" id="KW-0472">Membrane</keyword>
<feature type="non-terminal residue" evidence="3">
    <location>
        <position position="303"/>
    </location>
</feature>
<evidence type="ECO:0000256" key="2">
    <source>
        <dbReference type="SAM" id="Phobius"/>
    </source>
</evidence>
<reference evidence="3 4" key="1">
    <citation type="submission" date="2016-07" db="EMBL/GenBank/DDBJ databases">
        <title>Pervasive Adenine N6-methylation of Active Genes in Fungi.</title>
        <authorList>
            <consortium name="DOE Joint Genome Institute"/>
            <person name="Mondo S.J."/>
            <person name="Dannebaum R.O."/>
            <person name="Kuo R.C."/>
            <person name="Labutti K."/>
            <person name="Haridas S."/>
            <person name="Kuo A."/>
            <person name="Salamov A."/>
            <person name="Ahrendt S.R."/>
            <person name="Lipzen A."/>
            <person name="Sullivan W."/>
            <person name="Andreopoulos W.B."/>
            <person name="Clum A."/>
            <person name="Lindquist E."/>
            <person name="Daum C."/>
            <person name="Ramamoorthy G.K."/>
            <person name="Gryganskyi A."/>
            <person name="Culley D."/>
            <person name="Magnuson J.K."/>
            <person name="James T.Y."/>
            <person name="O'Malley M.A."/>
            <person name="Stajich J.E."/>
            <person name="Spatafora J.W."/>
            <person name="Visel A."/>
            <person name="Grigoriev I.V."/>
        </authorList>
    </citation>
    <scope>NUCLEOTIDE SEQUENCE [LARGE SCALE GENOMIC DNA]</scope>
    <source>
        <strain evidence="3 4">PL171</strain>
    </source>
</reference>
<feature type="region of interest" description="Disordered" evidence="1">
    <location>
        <begin position="252"/>
        <end position="278"/>
    </location>
</feature>
<dbReference type="EMBL" id="MCFL01000008">
    <property type="protein sequence ID" value="ORZ38475.1"/>
    <property type="molecule type" value="Genomic_DNA"/>
</dbReference>
<feature type="transmembrane region" description="Helical" evidence="2">
    <location>
        <begin position="12"/>
        <end position="37"/>
    </location>
</feature>
<keyword evidence="4" id="KW-1185">Reference proteome</keyword>
<evidence type="ECO:0000313" key="3">
    <source>
        <dbReference type="EMBL" id="ORZ38475.1"/>
    </source>
</evidence>
<feature type="transmembrane region" description="Helical" evidence="2">
    <location>
        <begin position="151"/>
        <end position="173"/>
    </location>
</feature>
<evidence type="ECO:0000313" key="4">
    <source>
        <dbReference type="Proteomes" id="UP000193411"/>
    </source>
</evidence>
<proteinExistence type="predicted"/>
<keyword evidence="2" id="KW-1133">Transmembrane helix</keyword>
<feature type="transmembrane region" description="Helical" evidence="2">
    <location>
        <begin position="185"/>
        <end position="205"/>
    </location>
</feature>
<feature type="transmembrane region" description="Helical" evidence="2">
    <location>
        <begin position="217"/>
        <end position="238"/>
    </location>
</feature>
<evidence type="ECO:0008006" key="5">
    <source>
        <dbReference type="Google" id="ProtNLM"/>
    </source>
</evidence>
<gene>
    <name evidence="3" type="ORF">BCR44DRAFT_62682</name>
</gene>
<dbReference type="Proteomes" id="UP000193411">
    <property type="component" value="Unassembled WGS sequence"/>
</dbReference>
<evidence type="ECO:0000256" key="1">
    <source>
        <dbReference type="SAM" id="MobiDB-lite"/>
    </source>
</evidence>
<feature type="transmembrane region" description="Helical" evidence="2">
    <location>
        <begin position="44"/>
        <end position="66"/>
    </location>
</feature>